<evidence type="ECO:0000313" key="2">
    <source>
        <dbReference type="EMBL" id="MTH33260.1"/>
    </source>
</evidence>
<protein>
    <submittedName>
        <fullName evidence="2">Uncharacterized protein</fullName>
    </submittedName>
</protein>
<comment type="caution">
    <text evidence="2">The sequence shown here is derived from an EMBL/GenBank/DDBJ whole genome shotgun (WGS) entry which is preliminary data.</text>
</comment>
<dbReference type="EMBL" id="WMIF01000001">
    <property type="protein sequence ID" value="MTH33260.1"/>
    <property type="molecule type" value="Genomic_DNA"/>
</dbReference>
<gene>
    <name evidence="2" type="ORF">GL279_01465</name>
</gene>
<sequence length="48" mass="4840">MRILISAPDSPAQTGTGMAGGRGVWRAVSVPVIQPSSAVAARPLPVRG</sequence>
<dbReference type="AlphaFoldDB" id="A0A844H1C9"/>
<reference evidence="2 3" key="1">
    <citation type="submission" date="2019-11" db="EMBL/GenBank/DDBJ databases">
        <authorList>
            <person name="Dong K."/>
        </authorList>
    </citation>
    <scope>NUCLEOTIDE SEQUENCE [LARGE SCALE GENOMIC DNA]</scope>
    <source>
        <strain evidence="2 3">JCM 17370</strain>
    </source>
</reference>
<feature type="region of interest" description="Disordered" evidence="1">
    <location>
        <begin position="1"/>
        <end position="20"/>
    </location>
</feature>
<organism evidence="2 3">
    <name type="scientific">Paracoccus limosus</name>
    <dbReference type="NCBI Taxonomy" id="913252"/>
    <lineage>
        <taxon>Bacteria</taxon>
        <taxon>Pseudomonadati</taxon>
        <taxon>Pseudomonadota</taxon>
        <taxon>Alphaproteobacteria</taxon>
        <taxon>Rhodobacterales</taxon>
        <taxon>Paracoccaceae</taxon>
        <taxon>Paracoccus</taxon>
    </lineage>
</organism>
<dbReference type="RefSeq" id="WP_155062815.1">
    <property type="nucleotide sequence ID" value="NZ_WMIF01000001.1"/>
</dbReference>
<proteinExistence type="predicted"/>
<name>A0A844H1C9_9RHOB</name>
<evidence type="ECO:0000313" key="3">
    <source>
        <dbReference type="Proteomes" id="UP000442533"/>
    </source>
</evidence>
<accession>A0A844H1C9</accession>
<evidence type="ECO:0000256" key="1">
    <source>
        <dbReference type="SAM" id="MobiDB-lite"/>
    </source>
</evidence>
<dbReference type="Proteomes" id="UP000442533">
    <property type="component" value="Unassembled WGS sequence"/>
</dbReference>
<keyword evidence="3" id="KW-1185">Reference proteome</keyword>